<keyword evidence="1" id="KW-0732">Signal</keyword>
<comment type="caution">
    <text evidence="2">The sequence shown here is derived from an EMBL/GenBank/DDBJ whole genome shotgun (WGS) entry which is preliminary data.</text>
</comment>
<feature type="signal peptide" evidence="1">
    <location>
        <begin position="1"/>
        <end position="19"/>
    </location>
</feature>
<evidence type="ECO:0000256" key="1">
    <source>
        <dbReference type="SAM" id="SignalP"/>
    </source>
</evidence>
<dbReference type="AlphaFoldDB" id="A0A3N0VKR3"/>
<dbReference type="RefSeq" id="WP_123210211.1">
    <property type="nucleotide sequence ID" value="NZ_RJVO01000001.1"/>
</dbReference>
<sequence>MTYRLPALALLLMTGAASAGVADPFASIPAIPAPNAEGVVDCAAFEAPISALYNAVDQREKQLNDQRDILEPLVQAEQQAQVAAAMQSGGAFDQQALMAQYQGYSDTAAGTLETDPECIAWSHDGGLSQNFSVSKGMAPAVRSARMGLHEQLKAAPAGDYQAAFQKAAPDYVSQLNAALANGRAVNAKCAKAWETRTRQNTAKLKGNLQKYMQLQTDGELYRTKRALDLAQDGQTLCNDVGYRLNDYAGGIQAVRGYTAAGGKATAAGTVQDATKSLVEQVKDNAVGKALDKAFSIFGK</sequence>
<dbReference type="EMBL" id="RJVO01000001">
    <property type="protein sequence ID" value="ROH93356.1"/>
    <property type="molecule type" value="Genomic_DNA"/>
</dbReference>
<accession>A0A3N0VKR3</accession>
<evidence type="ECO:0000313" key="2">
    <source>
        <dbReference type="EMBL" id="ROH93356.1"/>
    </source>
</evidence>
<protein>
    <recommendedName>
        <fullName evidence="4">DUF3829 domain-containing protein</fullName>
    </recommendedName>
</protein>
<gene>
    <name evidence="2" type="ORF">ED208_02200</name>
</gene>
<evidence type="ECO:0008006" key="4">
    <source>
        <dbReference type="Google" id="ProtNLM"/>
    </source>
</evidence>
<name>A0A3N0VKR3_9GAMM</name>
<organism evidence="2 3">
    <name type="scientific">Stagnimonas aquatica</name>
    <dbReference type="NCBI Taxonomy" id="2689987"/>
    <lineage>
        <taxon>Bacteria</taxon>
        <taxon>Pseudomonadati</taxon>
        <taxon>Pseudomonadota</taxon>
        <taxon>Gammaproteobacteria</taxon>
        <taxon>Nevskiales</taxon>
        <taxon>Nevskiaceae</taxon>
        <taxon>Stagnimonas</taxon>
    </lineage>
</organism>
<dbReference type="InParanoid" id="A0A3N0VKR3"/>
<keyword evidence="3" id="KW-1185">Reference proteome</keyword>
<dbReference type="Proteomes" id="UP000282106">
    <property type="component" value="Unassembled WGS sequence"/>
</dbReference>
<evidence type="ECO:0000313" key="3">
    <source>
        <dbReference type="Proteomes" id="UP000282106"/>
    </source>
</evidence>
<reference evidence="2 3" key="1">
    <citation type="submission" date="2018-10" db="EMBL/GenBank/DDBJ databases">
        <authorList>
            <person name="Chen W.-M."/>
        </authorList>
    </citation>
    <scope>NUCLEOTIDE SEQUENCE [LARGE SCALE GENOMIC DNA]</scope>
    <source>
        <strain evidence="2 3">THS-13</strain>
    </source>
</reference>
<feature type="chain" id="PRO_5017941415" description="DUF3829 domain-containing protein" evidence="1">
    <location>
        <begin position="20"/>
        <end position="299"/>
    </location>
</feature>
<proteinExistence type="predicted"/>